<name>A0A0N9VC56_9GAMM</name>
<feature type="compositionally biased region" description="Polar residues" evidence="1">
    <location>
        <begin position="86"/>
        <end position="99"/>
    </location>
</feature>
<reference evidence="2 3" key="1">
    <citation type="journal article" date="2015" name="Int. J. Syst. Evol. Microbiol.">
        <title>Acinetobacter equi sp. nov. isolated from horse faeces.</title>
        <authorList>
            <person name="Poppel M.T."/>
            <person name="Skiebe E."/>
            <person name="Laue M."/>
            <person name="Bergmann H."/>
            <person name="Ebersberger I."/>
            <person name="Garn T."/>
            <person name="Fruth A."/>
            <person name="Baumgardt S."/>
            <person name="Busse H.J."/>
            <person name="Wilharm G."/>
        </authorList>
    </citation>
    <scope>NUCLEOTIDE SEQUENCE [LARGE SCALE GENOMIC DNA]</scope>
    <source>
        <strain evidence="2 3">114</strain>
    </source>
</reference>
<dbReference type="PROSITE" id="PS51257">
    <property type="entry name" value="PROKAR_LIPOPROTEIN"/>
    <property type="match status" value="1"/>
</dbReference>
<dbReference type="Proteomes" id="UP000064939">
    <property type="component" value="Chromosome"/>
</dbReference>
<keyword evidence="2" id="KW-0449">Lipoprotein</keyword>
<keyword evidence="3" id="KW-1185">Reference proteome</keyword>
<dbReference type="STRING" id="1324350.AOY20_04395"/>
<accession>A0A0N9VC56</accession>
<dbReference type="AlphaFoldDB" id="A0A0N9VC56"/>
<dbReference type="EMBL" id="CP012808">
    <property type="protein sequence ID" value="ALH94832.1"/>
    <property type="molecule type" value="Genomic_DNA"/>
</dbReference>
<proteinExistence type="predicted"/>
<dbReference type="RefSeq" id="WP_054580731.1">
    <property type="nucleotide sequence ID" value="NZ_CP012808.1"/>
</dbReference>
<evidence type="ECO:0000256" key="1">
    <source>
        <dbReference type="SAM" id="MobiDB-lite"/>
    </source>
</evidence>
<evidence type="ECO:0000313" key="2">
    <source>
        <dbReference type="EMBL" id="ALH94832.1"/>
    </source>
</evidence>
<dbReference type="KEGG" id="aei:AOY20_04395"/>
<dbReference type="OrthoDB" id="6710665at2"/>
<evidence type="ECO:0000313" key="3">
    <source>
        <dbReference type="Proteomes" id="UP000064939"/>
    </source>
</evidence>
<sequence length="200" mass="21762">MQLRFGLIAALSALSFVGCSSISVGNGSLDYKKTATVEPLKYPEGFVVRPVTPLYPAPVIDPLALEHAPKVENQKGNRFSAPRPTALSTSQVVKPTQETKVSRPQPMADENNTPLLKVDGNSSAIWQYTLASLSSLNYPIISQSKTNFEVTVKVDERPYILKLSPMGASYVLSVFNTDNSAADHQDAADLLAQIYHNWPA</sequence>
<organism evidence="2 3">
    <name type="scientific">Acinetobacter equi</name>
    <dbReference type="NCBI Taxonomy" id="1324350"/>
    <lineage>
        <taxon>Bacteria</taxon>
        <taxon>Pseudomonadati</taxon>
        <taxon>Pseudomonadota</taxon>
        <taxon>Gammaproteobacteria</taxon>
        <taxon>Moraxellales</taxon>
        <taxon>Moraxellaceae</taxon>
        <taxon>Acinetobacter</taxon>
    </lineage>
</organism>
<feature type="region of interest" description="Disordered" evidence="1">
    <location>
        <begin position="75"/>
        <end position="111"/>
    </location>
</feature>
<protein>
    <submittedName>
        <fullName evidence="2">Lipoprotein-34 (NlpB)</fullName>
    </submittedName>
</protein>
<gene>
    <name evidence="2" type="ORF">AOY20_04395</name>
</gene>